<keyword evidence="3" id="KW-1185">Reference proteome</keyword>
<evidence type="ECO:0000256" key="1">
    <source>
        <dbReference type="SAM" id="MobiDB-lite"/>
    </source>
</evidence>
<proteinExistence type="predicted"/>
<name>A0AAN8P6L4_PATCE</name>
<dbReference type="EMBL" id="JAZGQO010000013">
    <property type="protein sequence ID" value="KAK6171672.1"/>
    <property type="molecule type" value="Genomic_DNA"/>
</dbReference>
<dbReference type="Proteomes" id="UP001347796">
    <property type="component" value="Unassembled WGS sequence"/>
</dbReference>
<organism evidence="2 3">
    <name type="scientific">Patella caerulea</name>
    <name type="common">Rayed Mediterranean limpet</name>
    <dbReference type="NCBI Taxonomy" id="87958"/>
    <lineage>
        <taxon>Eukaryota</taxon>
        <taxon>Metazoa</taxon>
        <taxon>Spiralia</taxon>
        <taxon>Lophotrochozoa</taxon>
        <taxon>Mollusca</taxon>
        <taxon>Gastropoda</taxon>
        <taxon>Patellogastropoda</taxon>
        <taxon>Patelloidea</taxon>
        <taxon>Patellidae</taxon>
        <taxon>Patella</taxon>
    </lineage>
</organism>
<comment type="caution">
    <text evidence="2">The sequence shown here is derived from an EMBL/GenBank/DDBJ whole genome shotgun (WGS) entry which is preliminary data.</text>
</comment>
<evidence type="ECO:0000313" key="2">
    <source>
        <dbReference type="EMBL" id="KAK6171672.1"/>
    </source>
</evidence>
<feature type="compositionally biased region" description="Basic residues" evidence="1">
    <location>
        <begin position="1"/>
        <end position="10"/>
    </location>
</feature>
<feature type="region of interest" description="Disordered" evidence="1">
    <location>
        <begin position="1"/>
        <end position="28"/>
    </location>
</feature>
<protein>
    <submittedName>
        <fullName evidence="2">Uncharacterized protein</fullName>
    </submittedName>
</protein>
<evidence type="ECO:0000313" key="3">
    <source>
        <dbReference type="Proteomes" id="UP001347796"/>
    </source>
</evidence>
<reference evidence="2 3" key="1">
    <citation type="submission" date="2024-01" db="EMBL/GenBank/DDBJ databases">
        <title>The genome of the rayed Mediterranean limpet Patella caerulea (Linnaeus, 1758).</title>
        <authorList>
            <person name="Anh-Thu Weber A."/>
            <person name="Halstead-Nussloch G."/>
        </authorList>
    </citation>
    <scope>NUCLEOTIDE SEQUENCE [LARGE SCALE GENOMIC DNA]</scope>
    <source>
        <strain evidence="2">AATW-2023a</strain>
        <tissue evidence="2">Whole specimen</tissue>
    </source>
</reference>
<gene>
    <name evidence="2" type="ORF">SNE40_018114</name>
</gene>
<sequence length="268" mass="31117">MPKTKKKSFTKRQEARKELMKKKRSDHTDDCLQIDLIENPIIKSRNVETNEVQSHNIETENLETNEIENPNVITENLETKVEPSNVITENLETKVEPSNVITENLETNEVENPNIETRNVENPNTETGNLDIHDATIPVIRNENIALNGTETPIPITVIGIVESEIGKDDKKLNDELACIFKNDTKDKYSLNLGRYFEFQERQTKAKRLKNVQVEVAMKKDRKVYWREFKRRKRLSLQFKQKEANIKQTKCLQGRIQDFPKEGACSTH</sequence>
<accession>A0AAN8P6L4</accession>
<dbReference type="AlphaFoldDB" id="A0AAN8P6L4"/>